<feature type="domain" description="Clp ATPase C-terminal" evidence="5">
    <location>
        <begin position="448"/>
        <end position="542"/>
    </location>
</feature>
<evidence type="ECO:0000313" key="7">
    <source>
        <dbReference type="Proteomes" id="UP000240883"/>
    </source>
</evidence>
<accession>A0A2T2NSM6</accession>
<dbReference type="GO" id="GO:0005524">
    <property type="term" value="F:ATP binding"/>
    <property type="evidence" value="ECO:0007669"/>
    <property type="project" value="UniProtKB-KW"/>
</dbReference>
<dbReference type="InterPro" id="IPR003593">
    <property type="entry name" value="AAA+_ATPase"/>
</dbReference>
<feature type="region of interest" description="Disordered" evidence="3">
    <location>
        <begin position="294"/>
        <end position="324"/>
    </location>
</feature>
<organism evidence="6 7">
    <name type="scientific">Corynespora cassiicola Philippines</name>
    <dbReference type="NCBI Taxonomy" id="1448308"/>
    <lineage>
        <taxon>Eukaryota</taxon>
        <taxon>Fungi</taxon>
        <taxon>Dikarya</taxon>
        <taxon>Ascomycota</taxon>
        <taxon>Pezizomycotina</taxon>
        <taxon>Dothideomycetes</taxon>
        <taxon>Pleosporomycetidae</taxon>
        <taxon>Pleosporales</taxon>
        <taxon>Corynesporascaceae</taxon>
        <taxon>Corynespora</taxon>
    </lineage>
</organism>
<keyword evidence="7" id="KW-1185">Reference proteome</keyword>
<dbReference type="Proteomes" id="UP000240883">
    <property type="component" value="Unassembled WGS sequence"/>
</dbReference>
<dbReference type="FunFam" id="1.10.8.60:FF:000138">
    <property type="entry name" value="ATP-dependent Clp protease ATP-binding subunit ClpX"/>
    <property type="match status" value="1"/>
</dbReference>
<dbReference type="Gene3D" id="1.10.8.60">
    <property type="match status" value="1"/>
</dbReference>
<sequence length="589" mass="64786">MASPRTFAVSVSPQAKASYLALASIASIARRRAFSTRGAHRDSGQYSRSDFTNQPFTGGYDPDEPTRGPLADASIVGASHITPKKLKEHLDKFVVGQDRAKVVLSVAVHEHYLRLRELERQEEEQMRLEAQAQRKAMAHRHQVEDEYPGQLATVTVYSPPSQTRTSFPPENPDVLQDTSPLQIEKSNVLVLGPTGVGKTLMTKTLARVLDVPISASDCTPFTQAGYIGEDAEVCVHRLLAAANYDIAAAERGIIILDEFDKIATAKVSHGKDVSGEGVQQALLKIIEGTTVQIQPKSEKSAGRNTGNPMDGMPPKGPGSGNGGKNEVYNVRTDNILFICTGAFVGLHKMVLDRMARGGMGFNATVRASNPETGSHETTLSAKDAALFKGNLPYYFEEELEAPHVFSNEAPKEVTYNMLDFVEPTDLQKYGMIPELVGRVPTTCAVSALDEDALVKVLTEPRNSLVRQVEQLFHLNGTELRFTRGALKEIAKKAVKMGTGARGLKTIVDRLLLQTKYKTPGSTIKYILVNQAAAQLKSGPLYFDRERKRDFLIRLAKEEDEWEQELYKEEDPAPHVNSFEEYRKAGVGAY</sequence>
<dbReference type="GO" id="GO:0005759">
    <property type="term" value="C:mitochondrial matrix"/>
    <property type="evidence" value="ECO:0007669"/>
    <property type="project" value="TreeGrafter"/>
</dbReference>
<dbReference type="PANTHER" id="PTHR48102:SF7">
    <property type="entry name" value="ATP-DEPENDENT CLP PROTEASE ATP-BINDING SUBUNIT CLPX-LIKE, MITOCHONDRIAL"/>
    <property type="match status" value="1"/>
</dbReference>
<feature type="domain" description="AAA+ ATPase" evidence="4">
    <location>
        <begin position="184"/>
        <end position="366"/>
    </location>
</feature>
<dbReference type="GO" id="GO:0016887">
    <property type="term" value="F:ATP hydrolysis activity"/>
    <property type="evidence" value="ECO:0007669"/>
    <property type="project" value="InterPro"/>
</dbReference>
<evidence type="ECO:0008006" key="8">
    <source>
        <dbReference type="Google" id="ProtNLM"/>
    </source>
</evidence>
<proteinExistence type="predicted"/>
<evidence type="ECO:0000256" key="3">
    <source>
        <dbReference type="SAM" id="MobiDB-lite"/>
    </source>
</evidence>
<evidence type="ECO:0000259" key="5">
    <source>
        <dbReference type="SMART" id="SM01086"/>
    </source>
</evidence>
<feature type="compositionally biased region" description="Polar residues" evidence="3">
    <location>
        <begin position="44"/>
        <end position="56"/>
    </location>
</feature>
<protein>
    <recommendedName>
        <fullName evidence="8">P-loop containing nucleoside triphosphate hydrolase protein</fullName>
    </recommendedName>
</protein>
<dbReference type="InterPro" id="IPR003959">
    <property type="entry name" value="ATPase_AAA_core"/>
</dbReference>
<dbReference type="PANTHER" id="PTHR48102">
    <property type="entry name" value="ATP-DEPENDENT CLP PROTEASE ATP-BINDING SUBUNIT CLPX-LIKE, MITOCHONDRIAL-RELATED"/>
    <property type="match status" value="1"/>
</dbReference>
<evidence type="ECO:0000256" key="1">
    <source>
        <dbReference type="ARBA" id="ARBA00022741"/>
    </source>
</evidence>
<dbReference type="SUPFAM" id="SSF52540">
    <property type="entry name" value="P-loop containing nucleoside triphosphate hydrolases"/>
    <property type="match status" value="1"/>
</dbReference>
<dbReference type="EMBL" id="KZ678134">
    <property type="protein sequence ID" value="PSN68442.1"/>
    <property type="molecule type" value="Genomic_DNA"/>
</dbReference>
<dbReference type="InterPro" id="IPR019489">
    <property type="entry name" value="Clp_ATPase_C"/>
</dbReference>
<evidence type="ECO:0000256" key="2">
    <source>
        <dbReference type="ARBA" id="ARBA00022840"/>
    </source>
</evidence>
<evidence type="ECO:0000313" key="6">
    <source>
        <dbReference type="EMBL" id="PSN68442.1"/>
    </source>
</evidence>
<keyword evidence="1" id="KW-0547">Nucleotide-binding</keyword>
<dbReference type="AlphaFoldDB" id="A0A2T2NSM6"/>
<dbReference type="Gene3D" id="3.40.50.300">
    <property type="entry name" value="P-loop containing nucleotide triphosphate hydrolases"/>
    <property type="match status" value="1"/>
</dbReference>
<feature type="region of interest" description="Disordered" evidence="3">
    <location>
        <begin position="36"/>
        <end position="71"/>
    </location>
</feature>
<dbReference type="InterPro" id="IPR027417">
    <property type="entry name" value="P-loop_NTPase"/>
</dbReference>
<dbReference type="OrthoDB" id="1721884at2759"/>
<dbReference type="InterPro" id="IPR050052">
    <property type="entry name" value="ATP-dep_Clp_protease_ClpX"/>
</dbReference>
<gene>
    <name evidence="6" type="ORF">BS50DRAFT_610033</name>
</gene>
<dbReference type="GO" id="GO:0051603">
    <property type="term" value="P:proteolysis involved in protein catabolic process"/>
    <property type="evidence" value="ECO:0007669"/>
    <property type="project" value="TreeGrafter"/>
</dbReference>
<evidence type="ECO:0000259" key="4">
    <source>
        <dbReference type="SMART" id="SM00382"/>
    </source>
</evidence>
<dbReference type="Pfam" id="PF10431">
    <property type="entry name" value="ClpB_D2-small"/>
    <property type="match status" value="1"/>
</dbReference>
<name>A0A2T2NSM6_CORCC</name>
<dbReference type="STRING" id="1448308.A0A2T2NSM6"/>
<keyword evidence="2" id="KW-0067">ATP-binding</keyword>
<dbReference type="Pfam" id="PF07724">
    <property type="entry name" value="AAA_2"/>
    <property type="match status" value="1"/>
</dbReference>
<dbReference type="SMART" id="SM01086">
    <property type="entry name" value="ClpB_D2-small"/>
    <property type="match status" value="1"/>
</dbReference>
<reference evidence="6 7" key="1">
    <citation type="journal article" date="2018" name="Front. Microbiol.">
        <title>Genome-Wide Analysis of Corynespora cassiicola Leaf Fall Disease Putative Effectors.</title>
        <authorList>
            <person name="Lopez D."/>
            <person name="Ribeiro S."/>
            <person name="Label P."/>
            <person name="Fumanal B."/>
            <person name="Venisse J.S."/>
            <person name="Kohler A."/>
            <person name="de Oliveira R.R."/>
            <person name="Labutti K."/>
            <person name="Lipzen A."/>
            <person name="Lail K."/>
            <person name="Bauer D."/>
            <person name="Ohm R.A."/>
            <person name="Barry K.W."/>
            <person name="Spatafora J."/>
            <person name="Grigoriev I.V."/>
            <person name="Martin F.M."/>
            <person name="Pujade-Renaud V."/>
        </authorList>
    </citation>
    <scope>NUCLEOTIDE SEQUENCE [LARGE SCALE GENOMIC DNA]</scope>
    <source>
        <strain evidence="6 7">Philippines</strain>
    </source>
</reference>
<dbReference type="SMART" id="SM00382">
    <property type="entry name" value="AAA"/>
    <property type="match status" value="1"/>
</dbReference>